<keyword evidence="1" id="KW-0862">Zinc</keyword>
<dbReference type="RefSeq" id="WP_037049960.1">
    <property type="nucleotide sequence ID" value="NZ_BAAAUZ010000051.1"/>
</dbReference>
<evidence type="ECO:0008006" key="4">
    <source>
        <dbReference type="Google" id="ProtNLM"/>
    </source>
</evidence>
<organism evidence="2 3">
    <name type="scientific">Pseudonocardia halophobica</name>
    <dbReference type="NCBI Taxonomy" id="29401"/>
    <lineage>
        <taxon>Bacteria</taxon>
        <taxon>Bacillati</taxon>
        <taxon>Actinomycetota</taxon>
        <taxon>Actinomycetes</taxon>
        <taxon>Pseudonocardiales</taxon>
        <taxon>Pseudonocardiaceae</taxon>
        <taxon>Pseudonocardia</taxon>
    </lineage>
</organism>
<sequence length="247" mass="26646">MITTADRVAELGTVLGIWAHPDDEAYLSGGLMALARAHGQRVVCVTATRGERGTSDPQTWPPDRLAEERTGELAHCLGILGVREHRFLDYRDGECADADAEVAIARLAGIVEEVRPDTVLTFGPDGITGHSDHRTVSAWTSAAVERAAPPHTRLLHAAVPARHARRWAGVDAELGVYEPGYPLVVEQDRLSIDLALPPVVAARKVRALAAQTTQTAGLIEALGRERYTAWVSEESYLEAERAPLVAA</sequence>
<evidence type="ECO:0000256" key="1">
    <source>
        <dbReference type="ARBA" id="ARBA00022833"/>
    </source>
</evidence>
<accession>A0A9W6L8S3</accession>
<dbReference type="SUPFAM" id="SSF102588">
    <property type="entry name" value="LmbE-like"/>
    <property type="match status" value="1"/>
</dbReference>
<gene>
    <name evidence="2" type="ORF">GCM10017577_50100</name>
</gene>
<dbReference type="EMBL" id="BSFQ01000025">
    <property type="protein sequence ID" value="GLL13866.1"/>
    <property type="molecule type" value="Genomic_DNA"/>
</dbReference>
<dbReference type="Pfam" id="PF02585">
    <property type="entry name" value="PIG-L"/>
    <property type="match status" value="1"/>
</dbReference>
<dbReference type="PANTHER" id="PTHR12993">
    <property type="entry name" value="N-ACETYLGLUCOSAMINYL-PHOSPHATIDYLINOSITOL DE-N-ACETYLASE-RELATED"/>
    <property type="match status" value="1"/>
</dbReference>
<reference evidence="2" key="1">
    <citation type="journal article" date="2014" name="Int. J. Syst. Evol. Microbiol.">
        <title>Complete genome sequence of Corynebacterium casei LMG S-19264T (=DSM 44701T), isolated from a smear-ripened cheese.</title>
        <authorList>
            <consortium name="US DOE Joint Genome Institute (JGI-PGF)"/>
            <person name="Walter F."/>
            <person name="Albersmeier A."/>
            <person name="Kalinowski J."/>
            <person name="Ruckert C."/>
        </authorList>
    </citation>
    <scope>NUCLEOTIDE SEQUENCE</scope>
    <source>
        <strain evidence="2">VKM Ac-1069</strain>
    </source>
</reference>
<dbReference type="InterPro" id="IPR024078">
    <property type="entry name" value="LmbE-like_dom_sf"/>
</dbReference>
<reference evidence="2" key="2">
    <citation type="submission" date="2023-01" db="EMBL/GenBank/DDBJ databases">
        <authorList>
            <person name="Sun Q."/>
            <person name="Evtushenko L."/>
        </authorList>
    </citation>
    <scope>NUCLEOTIDE SEQUENCE</scope>
    <source>
        <strain evidence="2">VKM Ac-1069</strain>
    </source>
</reference>
<dbReference type="InterPro" id="IPR003737">
    <property type="entry name" value="GlcNAc_PI_deacetylase-related"/>
</dbReference>
<evidence type="ECO:0000313" key="2">
    <source>
        <dbReference type="EMBL" id="GLL13866.1"/>
    </source>
</evidence>
<protein>
    <recommendedName>
        <fullName evidence="4">N-acetylglucosaminyl deacetylase, LmbE family</fullName>
    </recommendedName>
</protein>
<dbReference type="Proteomes" id="UP001143463">
    <property type="component" value="Unassembled WGS sequence"/>
</dbReference>
<name>A0A9W6L8S3_9PSEU</name>
<proteinExistence type="predicted"/>
<keyword evidence="3" id="KW-1185">Reference proteome</keyword>
<dbReference type="PANTHER" id="PTHR12993:SF26">
    <property type="entry name" value="1D-MYO-INOSITOL 2-ACETAMIDO-2-DEOXY-ALPHA-D-GLUCOPYRANOSIDE DEACETYLASE"/>
    <property type="match status" value="1"/>
</dbReference>
<evidence type="ECO:0000313" key="3">
    <source>
        <dbReference type="Proteomes" id="UP001143463"/>
    </source>
</evidence>
<dbReference type="GO" id="GO:0016137">
    <property type="term" value="P:glycoside metabolic process"/>
    <property type="evidence" value="ECO:0007669"/>
    <property type="project" value="UniProtKB-ARBA"/>
</dbReference>
<dbReference type="GO" id="GO:0016811">
    <property type="term" value="F:hydrolase activity, acting on carbon-nitrogen (but not peptide) bonds, in linear amides"/>
    <property type="evidence" value="ECO:0007669"/>
    <property type="project" value="TreeGrafter"/>
</dbReference>
<dbReference type="Gene3D" id="3.40.50.10320">
    <property type="entry name" value="LmbE-like"/>
    <property type="match status" value="1"/>
</dbReference>
<comment type="caution">
    <text evidence="2">The sequence shown here is derived from an EMBL/GenBank/DDBJ whole genome shotgun (WGS) entry which is preliminary data.</text>
</comment>
<dbReference type="AlphaFoldDB" id="A0A9W6L8S3"/>